<evidence type="ECO:0000313" key="1">
    <source>
        <dbReference type="EMBL" id="KAJ8685326.1"/>
    </source>
</evidence>
<reference evidence="1" key="1">
    <citation type="submission" date="2023-04" db="EMBL/GenBank/DDBJ databases">
        <title>A chromosome-level genome assembly of the parasitoid wasp Eretmocerus hayati.</title>
        <authorList>
            <person name="Zhong Y."/>
            <person name="Liu S."/>
            <person name="Liu Y."/>
        </authorList>
    </citation>
    <scope>NUCLEOTIDE SEQUENCE</scope>
    <source>
        <strain evidence="1">ZJU_SS_LIU_2023</strain>
    </source>
</reference>
<gene>
    <name evidence="1" type="ORF">QAD02_021119</name>
</gene>
<keyword evidence="2" id="KW-1185">Reference proteome</keyword>
<sequence>MTLTNNFGAFLFDEIRLEINGVEVDQTKNLGIASTLKNYLSSSSDSALAMVNASWHTNHFNFKNDEYFNWCIPLRFEFVSNGVFILEEAVVTNVESLGEYHHWLFNPPYSEEVLHLADWRALQYASYHHHGLQWDDGLIAYDRVAHYFERVLRSECKQDRNMRIYVSGRKRKLWLQQLAKEFFNSRADVTVVNLYDEFNISGSDYMYLDYEYDMCNFHCNSTYVCALRKVYFMAHVIGECPPKEKWIELDKNEISEIFREVLPEISKKSASSLRSLERRAKRGHKIIGDILNSTVDLPQSTGRKEALEAKADRFKRIYLILEREKLGRKESSVIFFEGESAFRRRIRSGIVGNIYHSDPIEFLKEAQHSIVTFIQSAVRDLKVLKVNLIFNNYFNLKDEKSEIKHLKTDFEIIMESSNLDEWYKEHTDSVINQMIEFEGIGSGWTLEEILTLKIVICKTDVINGSSYIKLPKVIADKKAVINIDCRNSRKNDCFAWCIMAHLESSDTRFLRQNSMDSYTHYRKILDFKGIDFPMALKDIPSFELKNKISVNVYQLSKANHIYPVYVTSKEEGKRRHVNLLLLLNGKKSHYCYIRNSSRLLSSQVSSHKGRVFVCNSCFHCFYSQKKLDIHKKNCSNKNLNTIVLPNDENKILKFKNFYKKEAIPCVIYVDTECLLKLCDQKLDGDPHLEVNDIRQDDSYTENEEDPISKHDYPELKKSEIMKNSFQKHEAYSIGFYYHDRYEEDKCFYDTFRGLNCVRKFAERLREIAIQIQRVSMQKSNIFYSLERLASYVHPQDMRIVRKNFTEEIERSGKEVGEVMELLTRKGVFCYDYVDSWEKLEEEAYPPIECFFNQLTNSGIDQKSYDHGKKMYSFHYDYMKKQGFKTCNLLYTDTDSLIYEIGCEDIYTDLIKRDCRTVFDTYGYKIDNPFSIPRVNNRVISSMKDELNGMILHKFIGIGSKMYALLIYNEDGSPEEKRVAKGVSRSVMKNRISFNNYYLCLFEDKSLICEQRLIRNRLHNVYTVKEHKVALRRGDDKRWTDFDQIDTLPWGHRNIPPHLTIQQSRIL</sequence>
<dbReference type="EMBL" id="CM056741">
    <property type="protein sequence ID" value="KAJ8685326.1"/>
    <property type="molecule type" value="Genomic_DNA"/>
</dbReference>
<protein>
    <submittedName>
        <fullName evidence="1">Uncharacterized protein</fullName>
    </submittedName>
</protein>
<proteinExistence type="predicted"/>
<accession>A0ACC2PPA1</accession>
<dbReference type="Proteomes" id="UP001239111">
    <property type="component" value="Chromosome 1"/>
</dbReference>
<evidence type="ECO:0000313" key="2">
    <source>
        <dbReference type="Proteomes" id="UP001239111"/>
    </source>
</evidence>
<comment type="caution">
    <text evidence="1">The sequence shown here is derived from an EMBL/GenBank/DDBJ whole genome shotgun (WGS) entry which is preliminary data.</text>
</comment>
<organism evidence="1 2">
    <name type="scientific">Eretmocerus hayati</name>
    <dbReference type="NCBI Taxonomy" id="131215"/>
    <lineage>
        <taxon>Eukaryota</taxon>
        <taxon>Metazoa</taxon>
        <taxon>Ecdysozoa</taxon>
        <taxon>Arthropoda</taxon>
        <taxon>Hexapoda</taxon>
        <taxon>Insecta</taxon>
        <taxon>Pterygota</taxon>
        <taxon>Neoptera</taxon>
        <taxon>Endopterygota</taxon>
        <taxon>Hymenoptera</taxon>
        <taxon>Apocrita</taxon>
        <taxon>Proctotrupomorpha</taxon>
        <taxon>Chalcidoidea</taxon>
        <taxon>Aphelinidae</taxon>
        <taxon>Aphelininae</taxon>
        <taxon>Eretmocerus</taxon>
    </lineage>
</organism>
<name>A0ACC2PPA1_9HYME</name>